<dbReference type="AlphaFoldDB" id="A0AA39DV28"/>
<evidence type="ECO:0000259" key="2">
    <source>
        <dbReference type="SMART" id="SM00385"/>
    </source>
</evidence>
<evidence type="ECO:0000313" key="5">
    <source>
        <dbReference type="Proteomes" id="UP001168098"/>
    </source>
</evidence>
<dbReference type="Gene3D" id="1.10.472.10">
    <property type="entry name" value="Cyclin-like"/>
    <property type="match status" value="1"/>
</dbReference>
<sequence>MVLPEGVRARQDAANGMLKVHSYHNFRPETAYLSVTHLDRFLCTYDLSGKEWSLQLLSVPCIALAVKMEGRSAPLPLDLQVMEPKFLFTAMTGQQMELLVMAVFKCFTVPAMFRISFSPPAE</sequence>
<reference evidence="3 5" key="1">
    <citation type="journal article" date="2023" name="BMC Biotechnol.">
        <title>Vitis rotundifolia cv Carlos genome sequencing.</title>
        <authorList>
            <person name="Huff M."/>
            <person name="Hulse-Kemp A."/>
            <person name="Scheffler B."/>
            <person name="Youngblood R."/>
            <person name="Simpson S."/>
            <person name="Babiker E."/>
            <person name="Staton M."/>
        </authorList>
    </citation>
    <scope>NUCLEOTIDE SEQUENCE [LARGE SCALE GENOMIC DNA]</scope>
    <source>
        <tissue evidence="3">Leaf</tissue>
    </source>
</reference>
<dbReference type="InterPro" id="IPR006671">
    <property type="entry name" value="Cyclin_N"/>
</dbReference>
<dbReference type="Pfam" id="PF00134">
    <property type="entry name" value="Cyclin_N"/>
    <property type="match status" value="1"/>
</dbReference>
<organism evidence="3 5">
    <name type="scientific">Vitis rotundifolia</name>
    <name type="common">Muscadine grape</name>
    <dbReference type="NCBI Taxonomy" id="103349"/>
    <lineage>
        <taxon>Eukaryota</taxon>
        <taxon>Viridiplantae</taxon>
        <taxon>Streptophyta</taxon>
        <taxon>Embryophyta</taxon>
        <taxon>Tracheophyta</taxon>
        <taxon>Spermatophyta</taxon>
        <taxon>Magnoliopsida</taxon>
        <taxon>eudicotyledons</taxon>
        <taxon>Gunneridae</taxon>
        <taxon>Pentapetalae</taxon>
        <taxon>rosids</taxon>
        <taxon>Vitales</taxon>
        <taxon>Vitaceae</taxon>
        <taxon>Viteae</taxon>
        <taxon>Vitis</taxon>
    </lineage>
</organism>
<name>A0AA39DV28_VITRO</name>
<evidence type="ECO:0000313" key="4">
    <source>
        <dbReference type="EMBL" id="KAJ9698019.1"/>
    </source>
</evidence>
<dbReference type="InterPro" id="IPR013763">
    <property type="entry name" value="Cyclin-like_dom"/>
</dbReference>
<comment type="caution">
    <text evidence="3">The sequence shown here is derived from an EMBL/GenBank/DDBJ whole genome shotgun (WGS) entry which is preliminary data.</text>
</comment>
<dbReference type="InterPro" id="IPR036915">
    <property type="entry name" value="Cyclin-like_sf"/>
</dbReference>
<dbReference type="EMBL" id="JARBHA010000006">
    <property type="protein sequence ID" value="KAJ9698019.1"/>
    <property type="molecule type" value="Genomic_DNA"/>
</dbReference>
<evidence type="ECO:0000313" key="3">
    <source>
        <dbReference type="EMBL" id="KAJ9698018.1"/>
    </source>
</evidence>
<dbReference type="SUPFAM" id="SSF47954">
    <property type="entry name" value="Cyclin-like"/>
    <property type="match status" value="1"/>
</dbReference>
<dbReference type="EMBL" id="JARBHA010000006">
    <property type="protein sequence ID" value="KAJ9698018.1"/>
    <property type="molecule type" value="Genomic_DNA"/>
</dbReference>
<comment type="similarity">
    <text evidence="1">Belongs to the cyclin family.</text>
</comment>
<proteinExistence type="inferred from homology"/>
<protein>
    <recommendedName>
        <fullName evidence="2">Cyclin-like domain-containing protein</fullName>
    </recommendedName>
</protein>
<accession>A0AA39DV28</accession>
<evidence type="ECO:0000256" key="1">
    <source>
        <dbReference type="RuleBase" id="RU000383"/>
    </source>
</evidence>
<gene>
    <name evidence="3" type="ORF">PVL29_007228</name>
    <name evidence="4" type="ORF">PVL29_007229</name>
</gene>
<feature type="domain" description="Cyclin-like" evidence="2">
    <location>
        <begin position="15"/>
        <end position="102"/>
    </location>
</feature>
<dbReference type="Proteomes" id="UP001168098">
    <property type="component" value="Unassembled WGS sequence"/>
</dbReference>
<keyword evidence="1" id="KW-0195">Cyclin</keyword>
<keyword evidence="5" id="KW-1185">Reference proteome</keyword>
<dbReference type="SMART" id="SM00385">
    <property type="entry name" value="CYCLIN"/>
    <property type="match status" value="1"/>
</dbReference>